<protein>
    <submittedName>
        <fullName evidence="1">Uncharacterized protein</fullName>
    </submittedName>
</protein>
<accession>A0A7S3N0Q1</accession>
<dbReference type="EMBL" id="HBIH01028994">
    <property type="protein sequence ID" value="CAE0331034.1"/>
    <property type="molecule type" value="Transcribed_RNA"/>
</dbReference>
<gene>
    <name evidence="1" type="ORF">SINC0208_LOCUS11667</name>
</gene>
<evidence type="ECO:0000313" key="1">
    <source>
        <dbReference type="EMBL" id="CAE0331034.1"/>
    </source>
</evidence>
<dbReference type="AlphaFoldDB" id="A0A7S3N0Q1"/>
<proteinExistence type="predicted"/>
<organism evidence="1">
    <name type="scientific">Strombidium inclinatum</name>
    <dbReference type="NCBI Taxonomy" id="197538"/>
    <lineage>
        <taxon>Eukaryota</taxon>
        <taxon>Sar</taxon>
        <taxon>Alveolata</taxon>
        <taxon>Ciliophora</taxon>
        <taxon>Intramacronucleata</taxon>
        <taxon>Spirotrichea</taxon>
        <taxon>Oligotrichia</taxon>
        <taxon>Strombidiidae</taxon>
        <taxon>Strombidium</taxon>
    </lineage>
</organism>
<name>A0A7S3N0Q1_9SPIT</name>
<reference evidence="1" key="1">
    <citation type="submission" date="2021-01" db="EMBL/GenBank/DDBJ databases">
        <authorList>
            <person name="Corre E."/>
            <person name="Pelletier E."/>
            <person name="Niang G."/>
            <person name="Scheremetjew M."/>
            <person name="Finn R."/>
            <person name="Kale V."/>
            <person name="Holt S."/>
            <person name="Cochrane G."/>
            <person name="Meng A."/>
            <person name="Brown T."/>
            <person name="Cohen L."/>
        </authorList>
    </citation>
    <scope>NUCLEOTIDE SEQUENCE</scope>
    <source>
        <strain evidence="1">S3</strain>
    </source>
</reference>
<sequence length="133" mass="15285">MSRDILEKEMYSANIFEKEEKASRSNIVELMMNAKDACFTVKFHKKVDDDHTKGVLLGIKQPDLKDAKKVKQISKDLITGQEVELQCFMTKSEGKLGRSTVIDLNARWGQGWRQVDHRTIQSLVLKNNKYVAK</sequence>